<evidence type="ECO:0000256" key="1">
    <source>
        <dbReference type="ARBA" id="ARBA00023157"/>
    </source>
</evidence>
<dbReference type="EMBL" id="BAUT01000036">
    <property type="protein sequence ID" value="GAE26962.1"/>
    <property type="molecule type" value="Genomic_DNA"/>
</dbReference>
<evidence type="ECO:0000259" key="3">
    <source>
        <dbReference type="PROSITE" id="PS51352"/>
    </source>
</evidence>
<feature type="transmembrane region" description="Helical" evidence="2">
    <location>
        <begin position="166"/>
        <end position="185"/>
    </location>
</feature>
<dbReference type="InterPro" id="IPR017937">
    <property type="entry name" value="Thioredoxin_CS"/>
</dbReference>
<dbReference type="STRING" id="1236970.JCM9140_3072"/>
<keyword evidence="2" id="KW-1133">Transmembrane helix</keyword>
<accession>W4Q4Q1</accession>
<dbReference type="CDD" id="cd02966">
    <property type="entry name" value="TlpA_like_family"/>
    <property type="match status" value="1"/>
</dbReference>
<feature type="transmembrane region" description="Helical" evidence="2">
    <location>
        <begin position="75"/>
        <end position="99"/>
    </location>
</feature>
<dbReference type="PANTHER" id="PTHR42852">
    <property type="entry name" value="THIOL:DISULFIDE INTERCHANGE PROTEIN DSBE"/>
    <property type="match status" value="1"/>
</dbReference>
<keyword evidence="1" id="KW-1015">Disulfide bond</keyword>
<dbReference type="RefSeq" id="WP_156314878.1">
    <property type="nucleotide sequence ID" value="NZ_BAUT01000036.1"/>
</dbReference>
<evidence type="ECO:0000313" key="5">
    <source>
        <dbReference type="Proteomes" id="UP000018890"/>
    </source>
</evidence>
<feature type="transmembrane region" description="Helical" evidence="2">
    <location>
        <begin position="15"/>
        <end position="34"/>
    </location>
</feature>
<dbReference type="InterPro" id="IPR050553">
    <property type="entry name" value="Thioredoxin_ResA/DsbE_sf"/>
</dbReference>
<dbReference type="GO" id="GO:0016209">
    <property type="term" value="F:antioxidant activity"/>
    <property type="evidence" value="ECO:0007669"/>
    <property type="project" value="InterPro"/>
</dbReference>
<feature type="transmembrane region" description="Helical" evidence="2">
    <location>
        <begin position="227"/>
        <end position="244"/>
    </location>
</feature>
<keyword evidence="2" id="KW-0812">Transmembrane</keyword>
<name>W4Q4Q1_9BACI</name>
<dbReference type="InterPro" id="IPR036249">
    <property type="entry name" value="Thioredoxin-like_sf"/>
</dbReference>
<dbReference type="SUPFAM" id="SSF52833">
    <property type="entry name" value="Thioredoxin-like"/>
    <property type="match status" value="1"/>
</dbReference>
<dbReference type="GO" id="GO:0016491">
    <property type="term" value="F:oxidoreductase activity"/>
    <property type="evidence" value="ECO:0007669"/>
    <property type="project" value="InterPro"/>
</dbReference>
<dbReference type="InterPro" id="IPR013766">
    <property type="entry name" value="Thioredoxin_domain"/>
</dbReference>
<feature type="domain" description="Thioredoxin" evidence="3">
    <location>
        <begin position="260"/>
        <end position="397"/>
    </location>
</feature>
<feature type="transmembrane region" description="Helical" evidence="2">
    <location>
        <begin position="197"/>
        <end position="215"/>
    </location>
</feature>
<evidence type="ECO:0000256" key="2">
    <source>
        <dbReference type="SAM" id="Phobius"/>
    </source>
</evidence>
<keyword evidence="2" id="KW-0472">Membrane</keyword>
<organism evidence="4 5">
    <name type="scientific">Halalkalibacter wakoensis JCM 9140</name>
    <dbReference type="NCBI Taxonomy" id="1236970"/>
    <lineage>
        <taxon>Bacteria</taxon>
        <taxon>Bacillati</taxon>
        <taxon>Bacillota</taxon>
        <taxon>Bacilli</taxon>
        <taxon>Bacillales</taxon>
        <taxon>Bacillaceae</taxon>
        <taxon>Halalkalibacter</taxon>
    </lineage>
</organism>
<keyword evidence="5" id="KW-1185">Reference proteome</keyword>
<dbReference type="Gene3D" id="3.40.30.10">
    <property type="entry name" value="Glutaredoxin"/>
    <property type="match status" value="1"/>
</dbReference>
<protein>
    <submittedName>
        <fullName evidence="4">Thiol:disulfide interchange protein</fullName>
    </submittedName>
</protein>
<dbReference type="InterPro" id="IPR000866">
    <property type="entry name" value="AhpC/TSA"/>
</dbReference>
<dbReference type="AlphaFoldDB" id="W4Q4Q1"/>
<sequence>MEEVWIVGPLIIKQTWLMLIALMIIGLTISNLLLYDENRSQVARELYWNSLFYFFITYQLASLFVYPSITIRDPIAVLAMPSGTDEWIIAWVVVTFYVFWKMRNETKVIVFLPILISYLVLEAIYFAFYPFNLNGYPISFYQMMFNLVLLLFYYIQLQKGTMLQRIAIRIAVLYGSVLGMCSLVLEVRMFHVTVPSWFYFLIGLIGLLSSKKITFVKSSLHKNIKKGKIVLVVLAIILISSLFSPTNQVINMDSTSTSKVAVGQRAPDFLLTTIDGEEQSLSNYKGQSIMLNFWATWCPPCRAEMPEMEKFFLNEDVMILAINATNTESTVDHVQEFVSGIGLSFPILLDEREEISSLYQVGPMPTSFFINEEGIITNIHIGAMNEDMMVRTLQQIE</sequence>
<gene>
    <name evidence="4" type="ORF">JCM9140_3072</name>
</gene>
<comment type="caution">
    <text evidence="4">The sequence shown here is derived from an EMBL/GenBank/DDBJ whole genome shotgun (WGS) entry which is preliminary data.</text>
</comment>
<dbReference type="PROSITE" id="PS00194">
    <property type="entry name" value="THIOREDOXIN_1"/>
    <property type="match status" value="1"/>
</dbReference>
<proteinExistence type="predicted"/>
<reference evidence="4" key="1">
    <citation type="journal article" date="2014" name="Genome Announc.">
        <title>Draft Genome Sequences of Three Alkaliphilic Bacillus Strains, Bacillus wakoensis JCM 9140T, Bacillus akibai JCM 9157T, and Bacillus hemicellulosilyticus JCM 9152T.</title>
        <authorList>
            <person name="Yuki M."/>
            <person name="Oshima K."/>
            <person name="Suda W."/>
            <person name="Oshida Y."/>
            <person name="Kitamura K."/>
            <person name="Iida T."/>
            <person name="Hattori M."/>
            <person name="Ohkuma M."/>
        </authorList>
    </citation>
    <scope>NUCLEOTIDE SEQUENCE [LARGE SCALE GENOMIC DNA]</scope>
    <source>
        <strain evidence="4">JCM 9140</strain>
    </source>
</reference>
<dbReference type="Proteomes" id="UP000018890">
    <property type="component" value="Unassembled WGS sequence"/>
</dbReference>
<dbReference type="OrthoDB" id="25753at2"/>
<dbReference type="Pfam" id="PF00578">
    <property type="entry name" value="AhpC-TSA"/>
    <property type="match status" value="1"/>
</dbReference>
<dbReference type="PANTHER" id="PTHR42852:SF1">
    <property type="entry name" value="THIOREDOXIN-LIKE PROTEIN YNEN"/>
    <property type="match status" value="1"/>
</dbReference>
<feature type="transmembrane region" description="Helical" evidence="2">
    <location>
        <begin position="46"/>
        <end position="69"/>
    </location>
</feature>
<feature type="transmembrane region" description="Helical" evidence="2">
    <location>
        <begin position="135"/>
        <end position="154"/>
    </location>
</feature>
<dbReference type="PROSITE" id="PS51352">
    <property type="entry name" value="THIOREDOXIN_2"/>
    <property type="match status" value="1"/>
</dbReference>
<evidence type="ECO:0000313" key="4">
    <source>
        <dbReference type="EMBL" id="GAE26962.1"/>
    </source>
</evidence>
<feature type="transmembrane region" description="Helical" evidence="2">
    <location>
        <begin position="108"/>
        <end position="129"/>
    </location>
</feature>